<dbReference type="AlphaFoldDB" id="A0A8J3IYX4"/>
<organism evidence="2 3">
    <name type="scientific">Reticulibacter mediterranei</name>
    <dbReference type="NCBI Taxonomy" id="2778369"/>
    <lineage>
        <taxon>Bacteria</taxon>
        <taxon>Bacillati</taxon>
        <taxon>Chloroflexota</taxon>
        <taxon>Ktedonobacteria</taxon>
        <taxon>Ktedonobacterales</taxon>
        <taxon>Reticulibacteraceae</taxon>
        <taxon>Reticulibacter</taxon>
    </lineage>
</organism>
<keyword evidence="3" id="KW-1185">Reference proteome</keyword>
<feature type="region of interest" description="Disordered" evidence="1">
    <location>
        <begin position="19"/>
        <end position="44"/>
    </location>
</feature>
<evidence type="ECO:0000313" key="2">
    <source>
        <dbReference type="EMBL" id="GHP00475.1"/>
    </source>
</evidence>
<reference evidence="2" key="1">
    <citation type="submission" date="2020-10" db="EMBL/GenBank/DDBJ databases">
        <title>Taxonomic study of unclassified bacteria belonging to the class Ktedonobacteria.</title>
        <authorList>
            <person name="Yabe S."/>
            <person name="Wang C.M."/>
            <person name="Zheng Y."/>
            <person name="Sakai Y."/>
            <person name="Cavaletti L."/>
            <person name="Monciardini P."/>
            <person name="Donadio S."/>
        </authorList>
    </citation>
    <scope>NUCLEOTIDE SEQUENCE</scope>
    <source>
        <strain evidence="2">ID150040</strain>
    </source>
</reference>
<protein>
    <submittedName>
        <fullName evidence="2">Uncharacterized protein</fullName>
    </submittedName>
</protein>
<comment type="caution">
    <text evidence="2">The sequence shown here is derived from an EMBL/GenBank/DDBJ whole genome shotgun (WGS) entry which is preliminary data.</text>
</comment>
<dbReference type="EMBL" id="BNJK01000002">
    <property type="protein sequence ID" value="GHP00475.1"/>
    <property type="molecule type" value="Genomic_DNA"/>
</dbReference>
<accession>A0A8J3IYX4</accession>
<feature type="compositionally biased region" description="Basic and acidic residues" evidence="1">
    <location>
        <begin position="28"/>
        <end position="44"/>
    </location>
</feature>
<name>A0A8J3IYX4_9CHLR</name>
<gene>
    <name evidence="2" type="ORF">KSF_105220</name>
</gene>
<dbReference type="Proteomes" id="UP000597444">
    <property type="component" value="Unassembled WGS sequence"/>
</dbReference>
<evidence type="ECO:0000256" key="1">
    <source>
        <dbReference type="SAM" id="MobiDB-lite"/>
    </source>
</evidence>
<sequence length="44" mass="5079">MSSLWYAISMTAEILERKKKLKPSAKQEIVKPNENEEMKNNNVG</sequence>
<evidence type="ECO:0000313" key="3">
    <source>
        <dbReference type="Proteomes" id="UP000597444"/>
    </source>
</evidence>
<proteinExistence type="predicted"/>